<dbReference type="GO" id="GO:0051603">
    <property type="term" value="P:proteolysis involved in protein catabolic process"/>
    <property type="evidence" value="ECO:0007669"/>
    <property type="project" value="InterPro"/>
</dbReference>
<dbReference type="InterPro" id="IPR029055">
    <property type="entry name" value="Ntn_hydrolases_N"/>
</dbReference>
<dbReference type="InterPro" id="IPR001353">
    <property type="entry name" value="Proteasome_sua/b"/>
</dbReference>
<dbReference type="GO" id="GO:0005839">
    <property type="term" value="C:proteasome core complex"/>
    <property type="evidence" value="ECO:0007669"/>
    <property type="project" value="InterPro"/>
</dbReference>
<dbReference type="Pfam" id="PF00227">
    <property type="entry name" value="Proteasome"/>
    <property type="match status" value="1"/>
</dbReference>
<dbReference type="InterPro" id="IPR050115">
    <property type="entry name" value="Proteasome_alpha"/>
</dbReference>
<dbReference type="Gramene" id="MELO3C025735.2.1">
    <property type="protein sequence ID" value="MELO3C025735.2.1"/>
    <property type="gene ID" value="MELO3C025735.2"/>
</dbReference>
<organism evidence="2">
    <name type="scientific">Cucumis melo</name>
    <name type="common">Muskmelon</name>
    <dbReference type="NCBI Taxonomy" id="3656"/>
    <lineage>
        <taxon>Eukaryota</taxon>
        <taxon>Viridiplantae</taxon>
        <taxon>Streptophyta</taxon>
        <taxon>Embryophyta</taxon>
        <taxon>Tracheophyta</taxon>
        <taxon>Spermatophyta</taxon>
        <taxon>Magnoliopsida</taxon>
        <taxon>eudicotyledons</taxon>
        <taxon>Gunneridae</taxon>
        <taxon>Pentapetalae</taxon>
        <taxon>rosids</taxon>
        <taxon>fabids</taxon>
        <taxon>Cucurbitales</taxon>
        <taxon>Cucurbitaceae</taxon>
        <taxon>Benincaseae</taxon>
        <taxon>Cucumis</taxon>
    </lineage>
</organism>
<accession>A0A9I9DXH9</accession>
<keyword evidence="1" id="KW-0647">Proteasome</keyword>
<evidence type="ECO:0000256" key="1">
    <source>
        <dbReference type="ARBA" id="ARBA00022942"/>
    </source>
</evidence>
<proteinExistence type="predicted"/>
<evidence type="ECO:0008006" key="3">
    <source>
        <dbReference type="Google" id="ProtNLM"/>
    </source>
</evidence>
<dbReference type="EnsemblPlants" id="MELO3C025735.2.1">
    <property type="protein sequence ID" value="MELO3C025735.2.1"/>
    <property type="gene ID" value="MELO3C025735.2"/>
</dbReference>
<dbReference type="Gene3D" id="3.60.20.10">
    <property type="entry name" value="Glutamine Phosphoribosylpyrophosphate, subunit 1, domain 1"/>
    <property type="match status" value="1"/>
</dbReference>
<sequence length="201" mass="22596">MRPMRRVSGHSQKGIPPSPWSSCFFLVNSLMNFVNEKFSISHSVTILMIDSEIQKITQFPLILYTVHFWKSASSTAFGLKTKEGVVLVVEKRITSPLLEPSSMEKIMEIDEHIGCATSGLIADAYTLVEHARVETHNHRFSYGEPMTMESTMQALCDLALKFGEGDEESMAQSYCNLIKKSINKKEAAEMTNIEVFFSFVG</sequence>
<protein>
    <recommendedName>
        <fullName evidence="3">Proteasome subunit alpha type-5</fullName>
    </recommendedName>
</protein>
<dbReference type="PANTHER" id="PTHR11599">
    <property type="entry name" value="PROTEASOME SUBUNIT ALPHA/BETA"/>
    <property type="match status" value="1"/>
</dbReference>
<dbReference type="SUPFAM" id="SSF56235">
    <property type="entry name" value="N-terminal nucleophile aminohydrolases (Ntn hydrolases)"/>
    <property type="match status" value="1"/>
</dbReference>
<dbReference type="AlphaFoldDB" id="A0A9I9DXH9"/>
<reference evidence="2" key="1">
    <citation type="submission" date="2023-03" db="UniProtKB">
        <authorList>
            <consortium name="EnsemblPlants"/>
        </authorList>
    </citation>
    <scope>IDENTIFICATION</scope>
</reference>
<name>A0A9I9DXH9_CUCME</name>
<evidence type="ECO:0000313" key="2">
    <source>
        <dbReference type="EnsemblPlants" id="MELO3C025735.2.1"/>
    </source>
</evidence>